<comment type="caution">
    <text evidence="2">The sequence shown here is derived from an EMBL/GenBank/DDBJ whole genome shotgun (WGS) entry which is preliminary data.</text>
</comment>
<evidence type="ECO:0000313" key="2">
    <source>
        <dbReference type="EMBL" id="EAN93394.1"/>
    </source>
</evidence>
<dbReference type="InParanoid" id="Q4DLJ4"/>
<reference evidence="2 3" key="1">
    <citation type="journal article" date="2005" name="Science">
        <title>The genome sequence of Trypanosoma cruzi, etiologic agent of Chagas disease.</title>
        <authorList>
            <person name="El-Sayed N.M."/>
            <person name="Myler P.J."/>
            <person name="Bartholomeu D.C."/>
            <person name="Nilsson D."/>
            <person name="Aggarwal G."/>
            <person name="Tran A.N."/>
            <person name="Ghedin E."/>
            <person name="Worthey E.A."/>
            <person name="Delcher A.L."/>
            <person name="Blandin G."/>
            <person name="Westenberger S.J."/>
            <person name="Caler E."/>
            <person name="Cerqueira G.C."/>
            <person name="Branche C."/>
            <person name="Haas B."/>
            <person name="Anupama A."/>
            <person name="Arner E."/>
            <person name="Aslund L."/>
            <person name="Attipoe P."/>
            <person name="Bontempi E."/>
            <person name="Bringaud F."/>
            <person name="Burton P."/>
            <person name="Cadag E."/>
            <person name="Campbell D.A."/>
            <person name="Carrington M."/>
            <person name="Crabtree J."/>
            <person name="Darban H."/>
            <person name="da Silveira J.F."/>
            <person name="de Jong P."/>
            <person name="Edwards K."/>
            <person name="Englund P.T."/>
            <person name="Fazelina G."/>
            <person name="Feldblyum T."/>
            <person name="Ferella M."/>
            <person name="Frasch A.C."/>
            <person name="Gull K."/>
            <person name="Horn D."/>
            <person name="Hou L."/>
            <person name="Huang Y."/>
            <person name="Kindlund E."/>
            <person name="Klingbeil M."/>
            <person name="Kluge S."/>
            <person name="Koo H."/>
            <person name="Lacerda D."/>
            <person name="Levin M.J."/>
            <person name="Lorenzi H."/>
            <person name="Louie T."/>
            <person name="Machado C.R."/>
            <person name="McCulloch R."/>
            <person name="McKenna A."/>
            <person name="Mizuno Y."/>
            <person name="Mottram J.C."/>
            <person name="Nelson S."/>
            <person name="Ochaya S."/>
            <person name="Osoegawa K."/>
            <person name="Pai G."/>
            <person name="Parsons M."/>
            <person name="Pentony M."/>
            <person name="Pettersson U."/>
            <person name="Pop M."/>
            <person name="Ramirez J.L."/>
            <person name="Rinta J."/>
            <person name="Robertson L."/>
            <person name="Salzberg S.L."/>
            <person name="Sanchez D.O."/>
            <person name="Seyler A."/>
            <person name="Sharma R."/>
            <person name="Shetty J."/>
            <person name="Simpson A.J."/>
            <person name="Sisk E."/>
            <person name="Tammi M.T."/>
            <person name="Tarleton R."/>
            <person name="Teixeira S."/>
            <person name="Van Aken S."/>
            <person name="Vogt C."/>
            <person name="Ward P.N."/>
            <person name="Wickstead B."/>
            <person name="Wortman J."/>
            <person name="White O."/>
            <person name="Fraser C.M."/>
            <person name="Stuart K.D."/>
            <person name="Andersson B."/>
        </authorList>
    </citation>
    <scope>NUCLEOTIDE SEQUENCE [LARGE SCALE GENOMIC DNA]</scope>
    <source>
        <strain evidence="2 3">CL Brener</strain>
    </source>
</reference>
<dbReference type="GeneID" id="3546935"/>
<dbReference type="eggNOG" id="ENOG502S5WI">
    <property type="taxonomic scope" value="Eukaryota"/>
</dbReference>
<dbReference type="Proteomes" id="UP000002296">
    <property type="component" value="Unassembled WGS sequence"/>
</dbReference>
<dbReference type="OMA" id="ENTDATW"/>
<evidence type="ECO:0000256" key="1">
    <source>
        <dbReference type="SAM" id="Phobius"/>
    </source>
</evidence>
<proteinExistence type="predicted"/>
<dbReference type="PaxDb" id="353153-Q4DLJ4"/>
<dbReference type="EMBL" id="AAHK01000352">
    <property type="protein sequence ID" value="EAN93394.1"/>
    <property type="molecule type" value="Genomic_DNA"/>
</dbReference>
<organism evidence="2 3">
    <name type="scientific">Trypanosoma cruzi (strain CL Brener)</name>
    <dbReference type="NCBI Taxonomy" id="353153"/>
    <lineage>
        <taxon>Eukaryota</taxon>
        <taxon>Discoba</taxon>
        <taxon>Euglenozoa</taxon>
        <taxon>Kinetoplastea</taxon>
        <taxon>Metakinetoplastina</taxon>
        <taxon>Trypanosomatida</taxon>
        <taxon>Trypanosomatidae</taxon>
        <taxon>Trypanosoma</taxon>
        <taxon>Schizotrypanum</taxon>
    </lineage>
</organism>
<gene>
    <name evidence="2" type="ORF">Tc00.1047053508637.63</name>
</gene>
<dbReference type="AlphaFoldDB" id="Q4DLJ4"/>
<keyword evidence="1" id="KW-0472">Membrane</keyword>
<keyword evidence="3" id="KW-1185">Reference proteome</keyword>
<name>Q4DLJ4_TRYCC</name>
<dbReference type="KEGG" id="tcr:508637.63"/>
<feature type="transmembrane region" description="Helical" evidence="1">
    <location>
        <begin position="12"/>
        <end position="31"/>
    </location>
</feature>
<accession>Q4DLJ4</accession>
<dbReference type="SMR" id="Q4DLJ4"/>
<protein>
    <submittedName>
        <fullName evidence="2">Uncharacterized protein</fullName>
    </submittedName>
</protein>
<evidence type="ECO:0000313" key="3">
    <source>
        <dbReference type="Proteomes" id="UP000002296"/>
    </source>
</evidence>
<keyword evidence="1" id="KW-0812">Transmembrane</keyword>
<sequence length="272" mass="31534">MALYKDISLIEFIIPYWIMMLVSLFLFFFFYESERVCKPLMHSLTGGRQAVNELHVFLRAMSGAQRLWAKRIAAQEAKVRRFMIMEDNCRKKLRKSVLRSTNEQLKYLVNTDLLGGMELKLPPRAAFNAFHIPTKQVSGFSVFAMARLHASPTLMSEISRIGFIADLLGAWEILPPSGKERYEAYAEKIRRETAAGQTINYNHQTFSKLTGKEEEENTDATWESTAYLCFLREGQRQLEASVGPLEETDWLAIAPREWNSLTLRQKKRYFQE</sequence>
<dbReference type="RefSeq" id="XP_815245.1">
    <property type="nucleotide sequence ID" value="XM_810152.1"/>
</dbReference>
<keyword evidence="1" id="KW-1133">Transmembrane helix</keyword>